<dbReference type="AlphaFoldDB" id="A0A1T4LVN2"/>
<dbReference type="Proteomes" id="UP000190625">
    <property type="component" value="Unassembled WGS sequence"/>
</dbReference>
<sequence>MGNFECSSCGAEFSAPLCCGGEMTKAGSNYVCENCGKVMDEVSASVSEVNCCE</sequence>
<gene>
    <name evidence="1" type="ORF">SAMN02745118_01267</name>
</gene>
<dbReference type="EMBL" id="FUWM01000009">
    <property type="protein sequence ID" value="SJZ58745.1"/>
    <property type="molecule type" value="Genomic_DNA"/>
</dbReference>
<accession>A0A1T4LVN2</accession>
<reference evidence="2" key="1">
    <citation type="submission" date="2017-02" db="EMBL/GenBank/DDBJ databases">
        <authorList>
            <person name="Varghese N."/>
            <person name="Submissions S."/>
        </authorList>
    </citation>
    <scope>NUCLEOTIDE SEQUENCE [LARGE SCALE GENOMIC DNA]</scope>
    <source>
        <strain evidence="2">ATCC BAA-73</strain>
    </source>
</reference>
<name>A0A1T4LVN2_9FIRM</name>
<dbReference type="RefSeq" id="WP_159442905.1">
    <property type="nucleotide sequence ID" value="NZ_FUWM01000009.1"/>
</dbReference>
<evidence type="ECO:0000313" key="2">
    <source>
        <dbReference type="Proteomes" id="UP000190625"/>
    </source>
</evidence>
<organism evidence="1 2">
    <name type="scientific">Selenihalanaerobacter shriftii</name>
    <dbReference type="NCBI Taxonomy" id="142842"/>
    <lineage>
        <taxon>Bacteria</taxon>
        <taxon>Bacillati</taxon>
        <taxon>Bacillota</taxon>
        <taxon>Clostridia</taxon>
        <taxon>Halanaerobiales</taxon>
        <taxon>Halobacteroidaceae</taxon>
        <taxon>Selenihalanaerobacter</taxon>
    </lineage>
</organism>
<protein>
    <submittedName>
        <fullName evidence="1">Uncharacterized protein</fullName>
    </submittedName>
</protein>
<dbReference type="STRING" id="142842.SAMN02745118_01267"/>
<proteinExistence type="predicted"/>
<evidence type="ECO:0000313" key="1">
    <source>
        <dbReference type="EMBL" id="SJZ58745.1"/>
    </source>
</evidence>
<keyword evidence="2" id="KW-1185">Reference proteome</keyword>